<gene>
    <name evidence="1" type="ORF">HO133_010250</name>
</gene>
<dbReference type="EMBL" id="JACCJB010000008">
    <property type="protein sequence ID" value="KAF6225055.1"/>
    <property type="molecule type" value="Genomic_DNA"/>
</dbReference>
<dbReference type="GeneID" id="59338642"/>
<dbReference type="PANTHER" id="PTHR47481:SF14">
    <property type="entry name" value="RETROTRANSPOSON COPIA-LIKE N-TERMINAL DOMAIN-CONTAINING PROTEIN"/>
    <property type="match status" value="1"/>
</dbReference>
<accession>A0A8H6CKL6</accession>
<name>A0A8H6CKL6_9LECA</name>
<dbReference type="RefSeq" id="XP_037153922.1">
    <property type="nucleotide sequence ID" value="XM_037301105.1"/>
</dbReference>
<dbReference type="PANTHER" id="PTHR47481">
    <property type="match status" value="1"/>
</dbReference>
<organism evidence="1 2">
    <name type="scientific">Letharia lupina</name>
    <dbReference type="NCBI Taxonomy" id="560253"/>
    <lineage>
        <taxon>Eukaryota</taxon>
        <taxon>Fungi</taxon>
        <taxon>Dikarya</taxon>
        <taxon>Ascomycota</taxon>
        <taxon>Pezizomycotina</taxon>
        <taxon>Lecanoromycetes</taxon>
        <taxon>OSLEUM clade</taxon>
        <taxon>Lecanoromycetidae</taxon>
        <taxon>Lecanorales</taxon>
        <taxon>Lecanorineae</taxon>
        <taxon>Parmeliaceae</taxon>
        <taxon>Letharia</taxon>
    </lineage>
</organism>
<evidence type="ECO:0000313" key="1">
    <source>
        <dbReference type="EMBL" id="KAF6225055.1"/>
    </source>
</evidence>
<proteinExistence type="predicted"/>
<protein>
    <recommendedName>
        <fullName evidence="3">DUF4219 domain-containing protein</fullName>
    </recommendedName>
</protein>
<reference evidence="1 2" key="1">
    <citation type="journal article" date="2020" name="Genomics">
        <title>Complete, high-quality genomes from long-read metagenomic sequencing of two wolf lichen thalli reveals enigmatic genome architecture.</title>
        <authorList>
            <person name="McKenzie S.K."/>
            <person name="Walston R.F."/>
            <person name="Allen J.L."/>
        </authorList>
    </citation>
    <scope>NUCLEOTIDE SEQUENCE [LARGE SCALE GENOMIC DNA]</scope>
    <source>
        <strain evidence="1">WasteWater1</strain>
    </source>
</reference>
<dbReference type="Pfam" id="PF14223">
    <property type="entry name" value="Retrotran_gag_2"/>
    <property type="match status" value="1"/>
</dbReference>
<dbReference type="Proteomes" id="UP000593566">
    <property type="component" value="Unassembled WGS sequence"/>
</dbReference>
<keyword evidence="2" id="KW-1185">Reference proteome</keyword>
<evidence type="ECO:0008006" key="3">
    <source>
        <dbReference type="Google" id="ProtNLM"/>
    </source>
</evidence>
<dbReference type="AlphaFoldDB" id="A0A8H6CKL6"/>
<evidence type="ECO:0000313" key="2">
    <source>
        <dbReference type="Proteomes" id="UP000593566"/>
    </source>
</evidence>
<sequence length="289" mass="33050">MDPETSSFKSPIRQLTDNNYSEWLIDIKALLRGKKLWNYTQEAPDSDKSVTAQAKWRNSAMEAADLITPTISGPVKQKLQANAFDDGYLMMNSLANIYAPKGDAEFMRLTREYYSLRYEDFDSMTHYLTHIKTLEERIRGTNVVLDDDKQTLLCLGMTLPEGFQYFTKIWAMTPGMTADKARNMLLEEERRQKTLDIGTVGTGGVGLVAITRHPSKRTPSGKAIVNDVVCPRCGKGHEADICWKLHPELAPEWLQERWTIEKRSRKRKWDELQQQDQEAPGEEGAFINL</sequence>
<comment type="caution">
    <text evidence="1">The sequence shown here is derived from an EMBL/GenBank/DDBJ whole genome shotgun (WGS) entry which is preliminary data.</text>
</comment>